<proteinExistence type="predicted"/>
<dbReference type="GO" id="GO:0003677">
    <property type="term" value="F:DNA binding"/>
    <property type="evidence" value="ECO:0007669"/>
    <property type="project" value="UniProtKB-UniRule"/>
</dbReference>
<dbReference type="SMART" id="SM00339">
    <property type="entry name" value="FH"/>
    <property type="match status" value="1"/>
</dbReference>
<comment type="subcellular location">
    <subcellularLocation>
        <location evidence="2">Nucleus</location>
    </subcellularLocation>
</comment>
<comment type="caution">
    <text evidence="4">The sequence shown here is derived from an EMBL/GenBank/DDBJ whole genome shotgun (WGS) entry which is preliminary data.</text>
</comment>
<dbReference type="InterPro" id="IPR036390">
    <property type="entry name" value="WH_DNA-bd_sf"/>
</dbReference>
<feature type="DNA-binding region" description="Fork-head" evidence="2">
    <location>
        <begin position="33"/>
        <end position="107"/>
    </location>
</feature>
<dbReference type="AlphaFoldDB" id="A0ABD0VVQ0"/>
<dbReference type="InterPro" id="IPR036388">
    <property type="entry name" value="WH-like_DNA-bd_sf"/>
</dbReference>
<dbReference type="GO" id="GO:0005634">
    <property type="term" value="C:nucleus"/>
    <property type="evidence" value="ECO:0007669"/>
    <property type="project" value="UniProtKB-SubCell"/>
</dbReference>
<dbReference type="SUPFAM" id="SSF46785">
    <property type="entry name" value="Winged helix' DNA-binding domain"/>
    <property type="match status" value="1"/>
</dbReference>
<dbReference type="EMBL" id="JAGEUA010000011">
    <property type="protein sequence ID" value="KAL0961914.1"/>
    <property type="molecule type" value="Genomic_DNA"/>
</dbReference>
<dbReference type="PANTHER" id="PTHR47316:SF1">
    <property type="entry name" value="FORKHEAD BOX PROTEIN H1"/>
    <property type="match status" value="1"/>
</dbReference>
<evidence type="ECO:0000313" key="5">
    <source>
        <dbReference type="Proteomes" id="UP001557470"/>
    </source>
</evidence>
<dbReference type="Pfam" id="PF00250">
    <property type="entry name" value="Forkhead"/>
    <property type="match status" value="1"/>
</dbReference>
<dbReference type="Proteomes" id="UP001557470">
    <property type="component" value="Unassembled WGS sequence"/>
</dbReference>
<dbReference type="Gene3D" id="1.10.10.10">
    <property type="entry name" value="Winged helix-like DNA-binding domain superfamily/Winged helix DNA-binding domain"/>
    <property type="match status" value="1"/>
</dbReference>
<dbReference type="InterPro" id="IPR001766">
    <property type="entry name" value="Fork_head_dom"/>
</dbReference>
<accession>A0ABD0VVQ0</accession>
<protein>
    <recommendedName>
        <fullName evidence="3">Fork-head domain-containing protein</fullName>
    </recommendedName>
</protein>
<reference evidence="4 5" key="1">
    <citation type="submission" date="2024-06" db="EMBL/GenBank/DDBJ databases">
        <authorList>
            <person name="Pan Q."/>
            <person name="Wen M."/>
            <person name="Jouanno E."/>
            <person name="Zahm M."/>
            <person name="Klopp C."/>
            <person name="Cabau C."/>
            <person name="Louis A."/>
            <person name="Berthelot C."/>
            <person name="Parey E."/>
            <person name="Roest Crollius H."/>
            <person name="Montfort J."/>
            <person name="Robinson-Rechavi M."/>
            <person name="Bouchez O."/>
            <person name="Lampietro C."/>
            <person name="Lopez Roques C."/>
            <person name="Donnadieu C."/>
            <person name="Postlethwait J."/>
            <person name="Bobe J."/>
            <person name="Verreycken H."/>
            <person name="Guiguen Y."/>
        </authorList>
    </citation>
    <scope>NUCLEOTIDE SEQUENCE [LARGE SCALE GENOMIC DNA]</scope>
    <source>
        <strain evidence="4">Up_M1</strain>
        <tissue evidence="4">Testis</tissue>
    </source>
</reference>
<keyword evidence="1 2" id="KW-0238">DNA-binding</keyword>
<evidence type="ECO:0000259" key="3">
    <source>
        <dbReference type="PROSITE" id="PS50039"/>
    </source>
</evidence>
<name>A0ABD0VVQ0_UMBPY</name>
<evidence type="ECO:0000256" key="1">
    <source>
        <dbReference type="ARBA" id="ARBA00023125"/>
    </source>
</evidence>
<dbReference type="PROSITE" id="PS50039">
    <property type="entry name" value="FORK_HEAD_3"/>
    <property type="match status" value="1"/>
</dbReference>
<keyword evidence="2" id="KW-0539">Nucleus</keyword>
<evidence type="ECO:0000313" key="4">
    <source>
        <dbReference type="EMBL" id="KAL0961914.1"/>
    </source>
</evidence>
<sequence>MENITENMMGTFPCFQAPTKAVERRKNQRYGKQRNITYLGLIAYVLQNSPDKMLTFSRLMDELVVFVSGDRKGIENNIRVCLSSNDCFVKVPCPDLTYSKGNFWKVDVSRITAKMARRNFKGILDQFPDLSTKVKMEANELSVASEHTTRTKSPTTTMCPNIQTRTVGMFTSSFSIESLLNRDSPRVCPQIPSLPVVSSLPTNQGIFHGETRFGTKRRMSRDSAPIEMHGVPCPDRHMIWSRTDYGVIGHDAGRTFKKMRMCTEHSYPIYFRHSTPCFAEPILYPEYEMGYPVHM</sequence>
<feature type="domain" description="Fork-head" evidence="3">
    <location>
        <begin position="33"/>
        <end position="107"/>
    </location>
</feature>
<dbReference type="InterPro" id="IPR052327">
    <property type="entry name" value="Activin_resp_transcr_regulator"/>
</dbReference>
<evidence type="ECO:0000256" key="2">
    <source>
        <dbReference type="PROSITE-ProRule" id="PRU00089"/>
    </source>
</evidence>
<dbReference type="PANTHER" id="PTHR47316">
    <property type="entry name" value="FORKHEAD BOX PROTEIN H1"/>
    <property type="match status" value="1"/>
</dbReference>
<organism evidence="4 5">
    <name type="scientific">Umbra pygmaea</name>
    <name type="common">Eastern mudminnow</name>
    <dbReference type="NCBI Taxonomy" id="75934"/>
    <lineage>
        <taxon>Eukaryota</taxon>
        <taxon>Metazoa</taxon>
        <taxon>Chordata</taxon>
        <taxon>Craniata</taxon>
        <taxon>Vertebrata</taxon>
        <taxon>Euteleostomi</taxon>
        <taxon>Actinopterygii</taxon>
        <taxon>Neopterygii</taxon>
        <taxon>Teleostei</taxon>
        <taxon>Protacanthopterygii</taxon>
        <taxon>Esociformes</taxon>
        <taxon>Umbridae</taxon>
        <taxon>Umbra</taxon>
    </lineage>
</organism>
<gene>
    <name evidence="4" type="ORF">UPYG_G00333300</name>
</gene>
<keyword evidence="5" id="KW-1185">Reference proteome</keyword>